<evidence type="ECO:0000256" key="1">
    <source>
        <dbReference type="ARBA" id="ARBA00004585"/>
    </source>
</evidence>
<keyword evidence="5" id="KW-0576">Peroxisome</keyword>
<dbReference type="GeneID" id="11496355"/>
<dbReference type="AlphaFoldDB" id="G0W869"/>
<evidence type="ECO:0000256" key="2">
    <source>
        <dbReference type="ARBA" id="ARBA00022692"/>
    </source>
</evidence>
<dbReference type="InterPro" id="IPR052816">
    <property type="entry name" value="Peroxisomal_Membrane_PEX28-32"/>
</dbReference>
<dbReference type="KEGG" id="ndi:NDAI_0C03200"/>
<dbReference type="EMBL" id="HE580269">
    <property type="protein sequence ID" value="CCD23980.1"/>
    <property type="molecule type" value="Genomic_DNA"/>
</dbReference>
<feature type="transmembrane region" description="Helical" evidence="6">
    <location>
        <begin position="350"/>
        <end position="368"/>
    </location>
</feature>
<dbReference type="OrthoDB" id="74314at2759"/>
<dbReference type="InterPro" id="IPR010482">
    <property type="entry name" value="TECPR1-like_DysF"/>
</dbReference>
<keyword evidence="9" id="KW-1185">Reference proteome</keyword>
<evidence type="ECO:0000256" key="5">
    <source>
        <dbReference type="ARBA" id="ARBA00023140"/>
    </source>
</evidence>
<feature type="domain" description="TECPR1-like DysF" evidence="7">
    <location>
        <begin position="151"/>
        <end position="508"/>
    </location>
</feature>
<evidence type="ECO:0000256" key="3">
    <source>
        <dbReference type="ARBA" id="ARBA00022989"/>
    </source>
</evidence>
<name>G0W869_NAUDC</name>
<dbReference type="Proteomes" id="UP000000689">
    <property type="component" value="Chromosome 3"/>
</dbReference>
<proteinExistence type="predicted"/>
<keyword evidence="2 6" id="KW-0812">Transmembrane</keyword>
<dbReference type="RefSeq" id="XP_003669223.1">
    <property type="nucleotide sequence ID" value="XM_003669175.1"/>
</dbReference>
<dbReference type="GO" id="GO:0007031">
    <property type="term" value="P:peroxisome organization"/>
    <property type="evidence" value="ECO:0007669"/>
    <property type="project" value="EnsemblFungi"/>
</dbReference>
<comment type="subcellular location">
    <subcellularLocation>
        <location evidence="1">Peroxisome membrane</location>
        <topology evidence="1">Multi-pass membrane protein</topology>
    </subcellularLocation>
</comment>
<sequence>MSSSSSLKKGGVKSYLSKQYDRVLDSLLVMEESLSGLQPPSSSTKAAGPMSSKDIFHMVAGSLVNASIEKIRPEREDLLENNDLTLADTNASDELIDGLDGKTASVKELPSETKDHFLEIFLDRLITRLTPTYLPEREHFHEIAKPREPPVSAAVLAGNFKKLGGKMDSLLEFRDSFIRLLTWRNPSGTITMLILFTLICYNPMYLILLPLFEVMYGTIIAAYSFRHPLKRDVYPTRKKYGRSLLYEIFNGGPSTAIPIPTSENQHVASIANEDHDAEILHNPNEDLSGSAKVIVNLRDLQDMTTGLVELNDSITHFNTEVTGFRDEYRSTKVFLKFGLLFLTLKLISPYINWSFVISALAWVTLILMHPKLRKILENSKENPESDVEEPTLSSEKNYDIVLDEKPEIRTVELFEIYQQGIIPRYWRFLKFSNTVFDTSDPYRKAQQPPPGVLQLDEVLPPKNWEFDKNYPWEVDHHVASWAAEKGLEMEIEGEFLYDSLFKRRRLTRKVLKYANPTLNS</sequence>
<dbReference type="PANTHER" id="PTHR28304">
    <property type="entry name" value="PEROXISOMAL MEMBRANE PROTEIN PEX29"/>
    <property type="match status" value="1"/>
</dbReference>
<dbReference type="eggNOG" id="ENOG502QUW8">
    <property type="taxonomic scope" value="Eukaryota"/>
</dbReference>
<dbReference type="PANTHER" id="PTHR28304:SF1">
    <property type="entry name" value="PEROXISOMAL MEMBRANE PROTEIN PEX28"/>
    <property type="match status" value="1"/>
</dbReference>
<evidence type="ECO:0000256" key="6">
    <source>
        <dbReference type="SAM" id="Phobius"/>
    </source>
</evidence>
<dbReference type="STRING" id="1071378.G0W869"/>
<reference evidence="8 9" key="1">
    <citation type="journal article" date="2011" name="Proc. Natl. Acad. Sci. U.S.A.">
        <title>Evolutionary erosion of yeast sex chromosomes by mating-type switching accidents.</title>
        <authorList>
            <person name="Gordon J.L."/>
            <person name="Armisen D."/>
            <person name="Proux-Wera E."/>
            <person name="Oheigeartaigh S.S."/>
            <person name="Byrne K.P."/>
            <person name="Wolfe K.H."/>
        </authorList>
    </citation>
    <scope>NUCLEOTIDE SEQUENCE [LARGE SCALE GENOMIC DNA]</scope>
    <source>
        <strain evidence="9">ATCC 10597 / BCRC 20456 / CBS 421 / NBRC 0211 / NRRL Y-12639</strain>
    </source>
</reference>
<evidence type="ECO:0000313" key="9">
    <source>
        <dbReference type="Proteomes" id="UP000000689"/>
    </source>
</evidence>
<evidence type="ECO:0000259" key="7">
    <source>
        <dbReference type="Pfam" id="PF06398"/>
    </source>
</evidence>
<dbReference type="GO" id="GO:0005778">
    <property type="term" value="C:peroxisomal membrane"/>
    <property type="evidence" value="ECO:0007669"/>
    <property type="project" value="UniProtKB-SubCell"/>
</dbReference>
<feature type="transmembrane region" description="Helical" evidence="6">
    <location>
        <begin position="189"/>
        <end position="208"/>
    </location>
</feature>
<evidence type="ECO:0000313" key="8">
    <source>
        <dbReference type="EMBL" id="CCD23980.1"/>
    </source>
</evidence>
<accession>G0W869</accession>
<gene>
    <name evidence="8" type="primary">NDAI0C03200</name>
    <name evidence="8" type="ordered locus">NDAI_0C03200</name>
</gene>
<organism evidence="8 9">
    <name type="scientific">Naumovozyma dairenensis (strain ATCC 10597 / BCRC 20456 / CBS 421 / NBRC 0211 / NRRL Y-12639)</name>
    <name type="common">Saccharomyces dairenensis</name>
    <dbReference type="NCBI Taxonomy" id="1071378"/>
    <lineage>
        <taxon>Eukaryota</taxon>
        <taxon>Fungi</taxon>
        <taxon>Dikarya</taxon>
        <taxon>Ascomycota</taxon>
        <taxon>Saccharomycotina</taxon>
        <taxon>Saccharomycetes</taxon>
        <taxon>Saccharomycetales</taxon>
        <taxon>Saccharomycetaceae</taxon>
        <taxon>Naumovozyma</taxon>
    </lineage>
</organism>
<dbReference type="HOGENOM" id="CLU_034954_0_0_1"/>
<keyword evidence="4 6" id="KW-0472">Membrane</keyword>
<dbReference type="OMA" id="WRLIFIQ"/>
<dbReference type="Pfam" id="PF06398">
    <property type="entry name" value="Pex24p"/>
    <property type="match status" value="1"/>
</dbReference>
<keyword evidence="3 6" id="KW-1133">Transmembrane helix</keyword>
<evidence type="ECO:0000256" key="4">
    <source>
        <dbReference type="ARBA" id="ARBA00023136"/>
    </source>
</evidence>
<protein>
    <recommendedName>
        <fullName evidence="7">TECPR1-like DysF domain-containing protein</fullName>
    </recommendedName>
</protein>